<gene>
    <name evidence="2" type="ORF">NQ318_022427</name>
</gene>
<keyword evidence="3" id="KW-1185">Reference proteome</keyword>
<evidence type="ECO:0000256" key="1">
    <source>
        <dbReference type="SAM" id="SignalP"/>
    </source>
</evidence>
<comment type="caution">
    <text evidence="2">The sequence shown here is derived from an EMBL/GenBank/DDBJ whole genome shotgun (WGS) entry which is preliminary data.</text>
</comment>
<dbReference type="EMBL" id="JAPWTK010000014">
    <property type="protein sequence ID" value="KAJ8959166.1"/>
    <property type="molecule type" value="Genomic_DNA"/>
</dbReference>
<evidence type="ECO:0000313" key="2">
    <source>
        <dbReference type="EMBL" id="KAJ8959166.1"/>
    </source>
</evidence>
<proteinExistence type="predicted"/>
<keyword evidence="1" id="KW-0732">Signal</keyword>
<dbReference type="AlphaFoldDB" id="A0AAV8Z547"/>
<sequence length="130" mass="14538">MFSMSLLTIVQFIIVLNLASAYLLCYDCDAGLECEDPKGHHVRVANCDTKYPNAVQNNEKLICLTLGIKVLEGRGFGFGKSGFYRGCNVIPSSVNEEDFCEYFTDKHKSHRLTIDSCQFCNVTRCLPPSV</sequence>
<feature type="chain" id="PRO_5043855009" evidence="1">
    <location>
        <begin position="22"/>
        <end position="130"/>
    </location>
</feature>
<feature type="signal peptide" evidence="1">
    <location>
        <begin position="1"/>
        <end position="21"/>
    </location>
</feature>
<protein>
    <submittedName>
        <fullName evidence="2">Uncharacterized protein</fullName>
    </submittedName>
</protein>
<accession>A0AAV8Z547</accession>
<name>A0AAV8Z547_9CUCU</name>
<reference evidence="2" key="1">
    <citation type="journal article" date="2023" name="Insect Mol. Biol.">
        <title>Genome sequencing provides insights into the evolution of gene families encoding plant cell wall-degrading enzymes in longhorned beetles.</title>
        <authorList>
            <person name="Shin N.R."/>
            <person name="Okamura Y."/>
            <person name="Kirsch R."/>
            <person name="Pauchet Y."/>
        </authorList>
    </citation>
    <scope>NUCLEOTIDE SEQUENCE</scope>
    <source>
        <strain evidence="2">AMC_N1</strain>
    </source>
</reference>
<organism evidence="2 3">
    <name type="scientific">Aromia moschata</name>
    <dbReference type="NCBI Taxonomy" id="1265417"/>
    <lineage>
        <taxon>Eukaryota</taxon>
        <taxon>Metazoa</taxon>
        <taxon>Ecdysozoa</taxon>
        <taxon>Arthropoda</taxon>
        <taxon>Hexapoda</taxon>
        <taxon>Insecta</taxon>
        <taxon>Pterygota</taxon>
        <taxon>Neoptera</taxon>
        <taxon>Endopterygota</taxon>
        <taxon>Coleoptera</taxon>
        <taxon>Polyphaga</taxon>
        <taxon>Cucujiformia</taxon>
        <taxon>Chrysomeloidea</taxon>
        <taxon>Cerambycidae</taxon>
        <taxon>Cerambycinae</taxon>
        <taxon>Callichromatini</taxon>
        <taxon>Aromia</taxon>
    </lineage>
</organism>
<dbReference type="Proteomes" id="UP001162162">
    <property type="component" value="Unassembled WGS sequence"/>
</dbReference>
<evidence type="ECO:0000313" key="3">
    <source>
        <dbReference type="Proteomes" id="UP001162162"/>
    </source>
</evidence>